<evidence type="ECO:0000313" key="4">
    <source>
        <dbReference type="EMBL" id="CAF4538830.1"/>
    </source>
</evidence>
<dbReference type="InterPro" id="IPR041569">
    <property type="entry name" value="AAA_lid_3"/>
</dbReference>
<dbReference type="InterPro" id="IPR027417">
    <property type="entry name" value="P-loop_NTPase"/>
</dbReference>
<evidence type="ECO:0000256" key="2">
    <source>
        <dbReference type="ARBA" id="ARBA00022840"/>
    </source>
</evidence>
<protein>
    <recommendedName>
        <fullName evidence="3">AAA ATPase AAA+ lid domain-containing protein</fullName>
    </recommendedName>
</protein>
<dbReference type="InterPro" id="IPR050221">
    <property type="entry name" value="26S_Proteasome_ATPase"/>
</dbReference>
<dbReference type="GO" id="GO:0005524">
    <property type="term" value="F:ATP binding"/>
    <property type="evidence" value="ECO:0007669"/>
    <property type="project" value="UniProtKB-KW"/>
</dbReference>
<dbReference type="Proteomes" id="UP000663866">
    <property type="component" value="Unassembled WGS sequence"/>
</dbReference>
<dbReference type="Pfam" id="PF17862">
    <property type="entry name" value="AAA_lid_3"/>
    <property type="match status" value="1"/>
</dbReference>
<dbReference type="FunFam" id="1.10.8.60:FF:000005">
    <property type="entry name" value="26S protease regulatory subunit 7"/>
    <property type="match status" value="1"/>
</dbReference>
<dbReference type="AlphaFoldDB" id="A0A820Y402"/>
<proteinExistence type="predicted"/>
<sequence length="84" mass="9646">GRTHIFKIHTKSMSVEKDIRYELLARLCPNSTGAELRSVCTEAGMFAIRARRKIATEKDFIEAINKVIKAYAKFSSTPRYMTYN</sequence>
<comment type="caution">
    <text evidence="4">The sequence shown here is derived from an EMBL/GenBank/DDBJ whole genome shotgun (WGS) entry which is preliminary data.</text>
</comment>
<keyword evidence="2" id="KW-0067">ATP-binding</keyword>
<keyword evidence="1" id="KW-0547">Nucleotide-binding</keyword>
<evidence type="ECO:0000256" key="1">
    <source>
        <dbReference type="ARBA" id="ARBA00022741"/>
    </source>
</evidence>
<keyword evidence="5" id="KW-1185">Reference proteome</keyword>
<feature type="domain" description="AAA ATPase AAA+ lid" evidence="3">
    <location>
        <begin position="18"/>
        <end position="61"/>
    </location>
</feature>
<dbReference type="Gene3D" id="1.10.8.60">
    <property type="match status" value="1"/>
</dbReference>
<dbReference type="PANTHER" id="PTHR23073">
    <property type="entry name" value="26S PROTEASOME REGULATORY SUBUNIT"/>
    <property type="match status" value="1"/>
</dbReference>
<feature type="non-terminal residue" evidence="4">
    <location>
        <position position="1"/>
    </location>
</feature>
<accession>A0A820Y402</accession>
<evidence type="ECO:0000313" key="5">
    <source>
        <dbReference type="Proteomes" id="UP000663866"/>
    </source>
</evidence>
<dbReference type="SUPFAM" id="SSF52540">
    <property type="entry name" value="P-loop containing nucleoside triphosphate hydrolases"/>
    <property type="match status" value="1"/>
</dbReference>
<gene>
    <name evidence="4" type="ORF">OVN521_LOCUS42665</name>
</gene>
<organism evidence="4 5">
    <name type="scientific">Rotaria magnacalcarata</name>
    <dbReference type="NCBI Taxonomy" id="392030"/>
    <lineage>
        <taxon>Eukaryota</taxon>
        <taxon>Metazoa</taxon>
        <taxon>Spiralia</taxon>
        <taxon>Gnathifera</taxon>
        <taxon>Rotifera</taxon>
        <taxon>Eurotatoria</taxon>
        <taxon>Bdelloidea</taxon>
        <taxon>Philodinida</taxon>
        <taxon>Philodinidae</taxon>
        <taxon>Rotaria</taxon>
    </lineage>
</organism>
<name>A0A820Y402_9BILA</name>
<evidence type="ECO:0000259" key="3">
    <source>
        <dbReference type="Pfam" id="PF17862"/>
    </source>
</evidence>
<reference evidence="4" key="1">
    <citation type="submission" date="2021-02" db="EMBL/GenBank/DDBJ databases">
        <authorList>
            <person name="Nowell W R."/>
        </authorList>
    </citation>
    <scope>NUCLEOTIDE SEQUENCE</scope>
</reference>
<dbReference type="EMBL" id="CAJOBG010059073">
    <property type="protein sequence ID" value="CAF4538830.1"/>
    <property type="molecule type" value="Genomic_DNA"/>
</dbReference>